<evidence type="ECO:0000256" key="5">
    <source>
        <dbReference type="ARBA" id="ARBA00023018"/>
    </source>
</evidence>
<feature type="region of interest" description="Disordered" evidence="7">
    <location>
        <begin position="1"/>
        <end position="45"/>
    </location>
</feature>
<gene>
    <name evidence="8 10 11" type="primary">cplx4</name>
</gene>
<evidence type="ECO:0000313" key="11">
    <source>
        <dbReference type="Xenbase" id="XB-GENE-920747"/>
    </source>
</evidence>
<evidence type="ECO:0000256" key="7">
    <source>
        <dbReference type="SAM" id="MobiDB-lite"/>
    </source>
</evidence>
<reference evidence="8" key="2">
    <citation type="submission" date="2011-06" db="UniProtKB">
        <authorList>
            <consortium name="Ensembl"/>
        </authorList>
    </citation>
    <scope>IDENTIFICATION</scope>
</reference>
<dbReference type="GO" id="GO:0000149">
    <property type="term" value="F:SNARE binding"/>
    <property type="evidence" value="ECO:0000318"/>
    <property type="project" value="GO_Central"/>
</dbReference>
<dbReference type="GO" id="GO:0016079">
    <property type="term" value="P:synaptic vesicle exocytosis"/>
    <property type="evidence" value="ECO:0000318"/>
    <property type="project" value="GO_Central"/>
</dbReference>
<dbReference type="Bgee" id="ENSXETG00000021157">
    <property type="expression patterns" value="Expressed in embryo"/>
</dbReference>
<keyword evidence="3" id="KW-0268">Exocytosis</keyword>
<dbReference type="AGR" id="Xenbase:XB-GENE-920747"/>
<dbReference type="AlphaFoldDB" id="F7CDQ4"/>
<dbReference type="Proteomes" id="UP000008143">
    <property type="component" value="Chromosome 1"/>
</dbReference>
<dbReference type="CTD" id="339302"/>
<dbReference type="GO" id="GO:0050804">
    <property type="term" value="P:modulation of chemical synaptic transmission"/>
    <property type="evidence" value="ECO:0000318"/>
    <property type="project" value="GO_Central"/>
</dbReference>
<keyword evidence="9" id="KW-1185">Reference proteome</keyword>
<dbReference type="GeneID" id="100494177"/>
<dbReference type="GO" id="GO:0043195">
    <property type="term" value="C:terminal bouton"/>
    <property type="evidence" value="ECO:0000318"/>
    <property type="project" value="GO_Central"/>
</dbReference>
<proteinExistence type="inferred from homology"/>
<dbReference type="GO" id="GO:0031630">
    <property type="term" value="P:regulation of synaptic vesicle fusion to presynaptic active zone membrane"/>
    <property type="evidence" value="ECO:0000318"/>
    <property type="project" value="GO_Central"/>
</dbReference>
<evidence type="ECO:0000313" key="9">
    <source>
        <dbReference type="Proteomes" id="UP000008143"/>
    </source>
</evidence>
<dbReference type="GO" id="GO:0019905">
    <property type="term" value="F:syntaxin binding"/>
    <property type="evidence" value="ECO:0007669"/>
    <property type="project" value="InterPro"/>
</dbReference>
<evidence type="ECO:0000256" key="6">
    <source>
        <dbReference type="ARBA" id="ARBA00034103"/>
    </source>
</evidence>
<dbReference type="InterPro" id="IPR008849">
    <property type="entry name" value="Synaphin"/>
</dbReference>
<evidence type="ECO:0000256" key="2">
    <source>
        <dbReference type="ARBA" id="ARBA00022448"/>
    </source>
</evidence>
<dbReference type="PhylomeDB" id="F7CDQ4"/>
<dbReference type="CDD" id="cd22809">
    <property type="entry name" value="Complexin_NTD_CPLX_III_IV"/>
    <property type="match status" value="1"/>
</dbReference>
<comment type="subcellular location">
    <subcellularLocation>
        <location evidence="6">Synapse</location>
    </subcellularLocation>
</comment>
<feature type="compositionally biased region" description="Basic and acidic residues" evidence="7">
    <location>
        <begin position="80"/>
        <end position="92"/>
    </location>
</feature>
<evidence type="ECO:0000313" key="8">
    <source>
        <dbReference type="Ensembl" id="ENSXETP00000045742"/>
    </source>
</evidence>
<evidence type="ECO:0000256" key="1">
    <source>
        <dbReference type="ARBA" id="ARBA00005396"/>
    </source>
</evidence>
<dbReference type="KEGG" id="xtr:100494177"/>
<dbReference type="HOGENOM" id="CLU_141096_0_0_1"/>
<dbReference type="ExpressionAtlas" id="F7CDQ4">
    <property type="expression patterns" value="baseline"/>
</dbReference>
<evidence type="ECO:0000313" key="10">
    <source>
        <dbReference type="RefSeq" id="XP_002936716.1"/>
    </source>
</evidence>
<organism evidence="8">
    <name type="scientific">Xenopus tropicalis</name>
    <name type="common">Western clawed frog</name>
    <name type="synonym">Silurana tropicalis</name>
    <dbReference type="NCBI Taxonomy" id="8364"/>
    <lineage>
        <taxon>Eukaryota</taxon>
        <taxon>Metazoa</taxon>
        <taxon>Chordata</taxon>
        <taxon>Craniata</taxon>
        <taxon>Vertebrata</taxon>
        <taxon>Euteleostomi</taxon>
        <taxon>Amphibia</taxon>
        <taxon>Batrachia</taxon>
        <taxon>Anura</taxon>
        <taxon>Pipoidea</taxon>
        <taxon>Pipidae</taxon>
        <taxon>Xenopodinae</taxon>
        <taxon>Xenopus</taxon>
        <taxon>Silurana</taxon>
    </lineage>
</organism>
<dbReference type="RefSeq" id="XP_002936716.1">
    <property type="nucleotide sequence ID" value="XM_002936670.5"/>
</dbReference>
<sequence>MAFLLKTMVGNPMKSFGLGGSSEEKKEGEGEATDPAAAAGMTREEFEEYQRQLVEEKMERDAQFVQKKAERATLRLHMREKYRLPKSEKDENQIQMAGDDIDLPEDLQKMVAEDQDEEEEKGSILGQIQNLQNMDMDTIKEKATATFTEMKQAAEEKCALM</sequence>
<feature type="region of interest" description="Disordered" evidence="7">
    <location>
        <begin position="80"/>
        <end position="107"/>
    </location>
</feature>
<name>F7CDQ4_XENTR</name>
<keyword evidence="2" id="KW-0813">Transport</keyword>
<dbReference type="PANTHER" id="PTHR16705">
    <property type="entry name" value="COMPLEXIN"/>
    <property type="match status" value="1"/>
</dbReference>
<evidence type="ECO:0000256" key="4">
    <source>
        <dbReference type="ARBA" id="ARBA00022775"/>
    </source>
</evidence>
<comment type="similarity">
    <text evidence="1">Belongs to the complexin/synaphin family.</text>
</comment>
<dbReference type="GeneTree" id="ENSGT00950000182938"/>
<keyword evidence="5" id="KW-0770">Synapse</keyword>
<dbReference type="Ensembl" id="ENSXETT00000045742">
    <property type="protein sequence ID" value="ENSXETP00000045742"/>
    <property type="gene ID" value="ENSXETG00000021157"/>
</dbReference>
<accession>F7CDQ4</accession>
<dbReference type="PANTHER" id="PTHR16705:SF7">
    <property type="entry name" value="COMPLEXIN-4"/>
    <property type="match status" value="1"/>
</dbReference>
<keyword evidence="4" id="KW-0532">Neurotransmitter transport</keyword>
<dbReference type="GO" id="GO:0031201">
    <property type="term" value="C:SNARE complex"/>
    <property type="evidence" value="ECO:0000318"/>
    <property type="project" value="GO_Central"/>
</dbReference>
<dbReference type="eggNOG" id="ENOG502RY7Q">
    <property type="taxonomic scope" value="Eukaryota"/>
</dbReference>
<dbReference type="Xenbase" id="XB-GENE-920747">
    <property type="gene designation" value="cplx4"/>
</dbReference>
<reference evidence="10" key="3">
    <citation type="submission" date="2025-04" db="UniProtKB">
        <authorList>
            <consortium name="RefSeq"/>
        </authorList>
    </citation>
    <scope>IDENTIFICATION</scope>
    <source>
        <strain evidence="10">Nigerian</strain>
        <tissue evidence="10">Liver and blood</tissue>
    </source>
</reference>
<dbReference type="OrthoDB" id="9942329at2759"/>
<dbReference type="Pfam" id="PF05835">
    <property type="entry name" value="Synaphin"/>
    <property type="match status" value="1"/>
</dbReference>
<dbReference type="OMA" id="SLMGQFQ"/>
<evidence type="ECO:0000256" key="3">
    <source>
        <dbReference type="ARBA" id="ARBA00022483"/>
    </source>
</evidence>
<reference evidence="8" key="1">
    <citation type="journal article" date="2010" name="Science">
        <title>The genome of the Western clawed frog Xenopus tropicalis.</title>
        <authorList>
            <person name="Hellsten U."/>
            <person name="Harland R.M."/>
            <person name="Gilchrist M.J."/>
            <person name="Hendrix D."/>
            <person name="Jurka J."/>
            <person name="Kapitonov V."/>
            <person name="Ovcharenko I."/>
            <person name="Putnam N.H."/>
            <person name="Shu S."/>
            <person name="Taher L."/>
            <person name="Blitz I.L."/>
            <person name="Blumberg B."/>
            <person name="Dichmann D.S."/>
            <person name="Dubchak I."/>
            <person name="Amaya E."/>
            <person name="Detter J.C."/>
            <person name="Fletcher R."/>
            <person name="Gerhard D.S."/>
            <person name="Goodstein D."/>
            <person name="Graves T."/>
            <person name="Grigoriev I.V."/>
            <person name="Grimwood J."/>
            <person name="Kawashima T."/>
            <person name="Lindquist E."/>
            <person name="Lucas S.M."/>
            <person name="Mead P.E."/>
            <person name="Mitros T."/>
            <person name="Ogino H."/>
            <person name="Ohta Y."/>
            <person name="Poliakov A.V."/>
            <person name="Pollet N."/>
            <person name="Robert J."/>
            <person name="Salamov A."/>
            <person name="Sater A.K."/>
            <person name="Schmutz J."/>
            <person name="Terry A."/>
            <person name="Vize P.D."/>
            <person name="Warren W.C."/>
            <person name="Wells D."/>
            <person name="Wills A."/>
            <person name="Wilson R.K."/>
            <person name="Zimmerman L.B."/>
            <person name="Zorn A.M."/>
            <person name="Grainger R."/>
            <person name="Grammer T."/>
            <person name="Khokha M.K."/>
            <person name="Richardson P.M."/>
            <person name="Rokhsar D.S."/>
        </authorList>
    </citation>
    <scope>NUCLEOTIDE SEQUENCE [LARGE SCALE GENOMIC DNA]</scope>
    <source>
        <strain evidence="8">Nigerian</strain>
    </source>
</reference>
<protein>
    <submittedName>
        <fullName evidence="8 10">Complexin-4</fullName>
    </submittedName>
</protein>